<dbReference type="Gramene" id="RZC71095">
    <property type="protein sequence ID" value="RZC71095"/>
    <property type="gene ID" value="C5167_034258"/>
</dbReference>
<evidence type="ECO:0000313" key="2">
    <source>
        <dbReference type="Proteomes" id="UP000316621"/>
    </source>
</evidence>
<dbReference type="EMBL" id="CM010721">
    <property type="protein sequence ID" value="RZC71095.1"/>
    <property type="molecule type" value="Genomic_DNA"/>
</dbReference>
<keyword evidence="2" id="KW-1185">Reference proteome</keyword>
<sequence length="87" mass="10087">MQIGDVVYCNNNVQGECGWFVFAAKVVKLGSIVWFEIKQSMMRKGNLLVMLIEGVRRHDKLDWLSNGAVGSRPREYWRNETAKKQRV</sequence>
<evidence type="ECO:0000313" key="1">
    <source>
        <dbReference type="EMBL" id="RZC71095.1"/>
    </source>
</evidence>
<name>A0A4Y7KGR4_PAPSO</name>
<reference evidence="1 2" key="1">
    <citation type="journal article" date="2018" name="Science">
        <title>The opium poppy genome and morphinan production.</title>
        <authorList>
            <person name="Guo L."/>
            <person name="Winzer T."/>
            <person name="Yang X."/>
            <person name="Li Y."/>
            <person name="Ning Z."/>
            <person name="He Z."/>
            <person name="Teodor R."/>
            <person name="Lu Y."/>
            <person name="Bowser T.A."/>
            <person name="Graham I.A."/>
            <person name="Ye K."/>
        </authorList>
    </citation>
    <scope>NUCLEOTIDE SEQUENCE [LARGE SCALE GENOMIC DNA]</scope>
    <source>
        <strain evidence="2">cv. HN1</strain>
        <tissue evidence="1">Leaves</tissue>
    </source>
</reference>
<dbReference type="AlphaFoldDB" id="A0A4Y7KGR4"/>
<protein>
    <submittedName>
        <fullName evidence="1">Uncharacterized protein</fullName>
    </submittedName>
</protein>
<accession>A0A4Y7KGR4</accession>
<dbReference type="Proteomes" id="UP000316621">
    <property type="component" value="Chromosome 7"/>
</dbReference>
<organism evidence="1 2">
    <name type="scientific">Papaver somniferum</name>
    <name type="common">Opium poppy</name>
    <dbReference type="NCBI Taxonomy" id="3469"/>
    <lineage>
        <taxon>Eukaryota</taxon>
        <taxon>Viridiplantae</taxon>
        <taxon>Streptophyta</taxon>
        <taxon>Embryophyta</taxon>
        <taxon>Tracheophyta</taxon>
        <taxon>Spermatophyta</taxon>
        <taxon>Magnoliopsida</taxon>
        <taxon>Ranunculales</taxon>
        <taxon>Papaveraceae</taxon>
        <taxon>Papaveroideae</taxon>
        <taxon>Papaver</taxon>
    </lineage>
</organism>
<proteinExistence type="predicted"/>
<gene>
    <name evidence="1" type="ORF">C5167_034258</name>
</gene>